<protein>
    <submittedName>
        <fullName evidence="3">Uncharacterized protein</fullName>
    </submittedName>
</protein>
<comment type="caution">
    <text evidence="3">The sequence shown here is derived from an EMBL/GenBank/DDBJ whole genome shotgun (WGS) entry which is preliminary data.</text>
</comment>
<reference evidence="3 4" key="1">
    <citation type="journal article" date="2024" name="Plant J.">
        <title>Genome sequences and population genomics reveal climatic adaptation and genomic divergence between two closely related sweetgum species.</title>
        <authorList>
            <person name="Xu W.Q."/>
            <person name="Ren C.Q."/>
            <person name="Zhang X.Y."/>
            <person name="Comes H.P."/>
            <person name="Liu X.H."/>
            <person name="Li Y.G."/>
            <person name="Kettle C.J."/>
            <person name="Jalonen R."/>
            <person name="Gaisberger H."/>
            <person name="Ma Y.Z."/>
            <person name="Qiu Y.X."/>
        </authorList>
    </citation>
    <scope>NUCLEOTIDE SEQUENCE [LARGE SCALE GENOMIC DNA]</scope>
    <source>
        <strain evidence="3">Hangzhou</strain>
    </source>
</reference>
<organism evidence="3 4">
    <name type="scientific">Liquidambar formosana</name>
    <name type="common">Formosan gum</name>
    <dbReference type="NCBI Taxonomy" id="63359"/>
    <lineage>
        <taxon>Eukaryota</taxon>
        <taxon>Viridiplantae</taxon>
        <taxon>Streptophyta</taxon>
        <taxon>Embryophyta</taxon>
        <taxon>Tracheophyta</taxon>
        <taxon>Spermatophyta</taxon>
        <taxon>Magnoliopsida</taxon>
        <taxon>eudicotyledons</taxon>
        <taxon>Gunneridae</taxon>
        <taxon>Pentapetalae</taxon>
        <taxon>Saxifragales</taxon>
        <taxon>Altingiaceae</taxon>
        <taxon>Liquidambar</taxon>
    </lineage>
</organism>
<name>A0AAP0RDY4_LIQFO</name>
<accession>A0AAP0RDY4</accession>
<evidence type="ECO:0000313" key="4">
    <source>
        <dbReference type="Proteomes" id="UP001415857"/>
    </source>
</evidence>
<sequence>MIQEAELEKAEELNEQAKPGEDFEPPRLIFVLQAQEYWPGSESNPEAMAMRASKEKAFAEAGHEPFRGAFDYKRLTVATYIKCSGYGYVSRRDYLQYFNPNLPGYRFIIENYPESEREGWRERYEYRQQGEYKRQRELEYSSGMSHKKKCAMEARISELEAIVAEVQKENQQLQKKLLKKKENCRRKRL</sequence>
<dbReference type="AlphaFoldDB" id="A0AAP0RDY4"/>
<keyword evidence="4" id="KW-1185">Reference proteome</keyword>
<dbReference type="Proteomes" id="UP001415857">
    <property type="component" value="Unassembled WGS sequence"/>
</dbReference>
<dbReference type="EMBL" id="JBBPBK010000011">
    <property type="protein sequence ID" value="KAK9274951.1"/>
    <property type="molecule type" value="Genomic_DNA"/>
</dbReference>
<feature type="region of interest" description="Disordered" evidence="2">
    <location>
        <begin position="1"/>
        <end position="24"/>
    </location>
</feature>
<feature type="compositionally biased region" description="Basic and acidic residues" evidence="2">
    <location>
        <begin position="1"/>
        <end position="12"/>
    </location>
</feature>
<proteinExistence type="predicted"/>
<evidence type="ECO:0000256" key="2">
    <source>
        <dbReference type="SAM" id="MobiDB-lite"/>
    </source>
</evidence>
<evidence type="ECO:0000313" key="3">
    <source>
        <dbReference type="EMBL" id="KAK9274951.1"/>
    </source>
</evidence>
<evidence type="ECO:0000256" key="1">
    <source>
        <dbReference type="SAM" id="Coils"/>
    </source>
</evidence>
<gene>
    <name evidence="3" type="ORF">L1049_022208</name>
</gene>
<keyword evidence="1" id="KW-0175">Coiled coil</keyword>
<feature type="coiled-coil region" evidence="1">
    <location>
        <begin position="156"/>
        <end position="183"/>
    </location>
</feature>